<dbReference type="InterPro" id="IPR007842">
    <property type="entry name" value="HEPN_dom"/>
</dbReference>
<comment type="similarity">
    <text evidence="1">Belongs to the UPF0332 family.</text>
</comment>
<comment type="caution">
    <text evidence="3">The sequence shown here is derived from an EMBL/GenBank/DDBJ whole genome shotgun (WGS) entry which is preliminary data.</text>
</comment>
<sequence length="121" mass="14320">MTSPLKDLVKYRLDRAIETIEEVVLLANNSHWNASINRLYYACFYATNAILIKHNLSSSKHTGVRSILNREFVKKEIIPKELAAIYNDLFEYRKESDYEDFYHVEPETVNQMIDKTKRYVN</sequence>
<evidence type="ECO:0000256" key="1">
    <source>
        <dbReference type="ARBA" id="ARBA00038248"/>
    </source>
</evidence>
<name>A0A0F9AUW7_9ZZZZ</name>
<dbReference type="InterPro" id="IPR052226">
    <property type="entry name" value="UPF0332_toxin"/>
</dbReference>
<proteinExistence type="inferred from homology"/>
<dbReference type="PANTHER" id="PTHR36565">
    <property type="entry name" value="UPF0332 PROTEIN TM_1000"/>
    <property type="match status" value="1"/>
</dbReference>
<gene>
    <name evidence="3" type="ORF">LCGC14_2528210</name>
</gene>
<protein>
    <recommendedName>
        <fullName evidence="2">HEPN domain-containing protein</fullName>
    </recommendedName>
</protein>
<dbReference type="AlphaFoldDB" id="A0A0F9AUW7"/>
<dbReference type="EMBL" id="LAZR01040957">
    <property type="protein sequence ID" value="KKL13195.1"/>
    <property type="molecule type" value="Genomic_DNA"/>
</dbReference>
<dbReference type="Pfam" id="PF05168">
    <property type="entry name" value="HEPN"/>
    <property type="match status" value="1"/>
</dbReference>
<dbReference type="Gene3D" id="1.20.120.330">
    <property type="entry name" value="Nucleotidyltransferases domain 2"/>
    <property type="match status" value="1"/>
</dbReference>
<dbReference type="PANTHER" id="PTHR36565:SF1">
    <property type="entry name" value="UPF0332 PROTEIN TM_1000"/>
    <property type="match status" value="1"/>
</dbReference>
<accession>A0A0F9AUW7</accession>
<organism evidence="3">
    <name type="scientific">marine sediment metagenome</name>
    <dbReference type="NCBI Taxonomy" id="412755"/>
    <lineage>
        <taxon>unclassified sequences</taxon>
        <taxon>metagenomes</taxon>
        <taxon>ecological metagenomes</taxon>
    </lineage>
</organism>
<feature type="domain" description="HEPN" evidence="2">
    <location>
        <begin position="10"/>
        <end position="118"/>
    </location>
</feature>
<evidence type="ECO:0000313" key="3">
    <source>
        <dbReference type="EMBL" id="KKL13195.1"/>
    </source>
</evidence>
<evidence type="ECO:0000259" key="2">
    <source>
        <dbReference type="Pfam" id="PF05168"/>
    </source>
</evidence>
<reference evidence="3" key="1">
    <citation type="journal article" date="2015" name="Nature">
        <title>Complex archaea that bridge the gap between prokaryotes and eukaryotes.</title>
        <authorList>
            <person name="Spang A."/>
            <person name="Saw J.H."/>
            <person name="Jorgensen S.L."/>
            <person name="Zaremba-Niedzwiedzka K."/>
            <person name="Martijn J."/>
            <person name="Lind A.E."/>
            <person name="van Eijk R."/>
            <person name="Schleper C."/>
            <person name="Guy L."/>
            <person name="Ettema T.J."/>
        </authorList>
    </citation>
    <scope>NUCLEOTIDE SEQUENCE</scope>
</reference>